<dbReference type="Proteomes" id="UP000828048">
    <property type="component" value="Chromosome 10"/>
</dbReference>
<keyword evidence="2" id="KW-1185">Reference proteome</keyword>
<comment type="caution">
    <text evidence="1">The sequence shown here is derived from an EMBL/GenBank/DDBJ whole genome shotgun (WGS) entry which is preliminary data.</text>
</comment>
<organism evidence="1 2">
    <name type="scientific">Vaccinium darrowii</name>
    <dbReference type="NCBI Taxonomy" id="229202"/>
    <lineage>
        <taxon>Eukaryota</taxon>
        <taxon>Viridiplantae</taxon>
        <taxon>Streptophyta</taxon>
        <taxon>Embryophyta</taxon>
        <taxon>Tracheophyta</taxon>
        <taxon>Spermatophyta</taxon>
        <taxon>Magnoliopsida</taxon>
        <taxon>eudicotyledons</taxon>
        <taxon>Gunneridae</taxon>
        <taxon>Pentapetalae</taxon>
        <taxon>asterids</taxon>
        <taxon>Ericales</taxon>
        <taxon>Ericaceae</taxon>
        <taxon>Vaccinioideae</taxon>
        <taxon>Vaccinieae</taxon>
        <taxon>Vaccinium</taxon>
    </lineage>
</organism>
<protein>
    <submittedName>
        <fullName evidence="1">Uncharacterized protein</fullName>
    </submittedName>
</protein>
<evidence type="ECO:0000313" key="2">
    <source>
        <dbReference type="Proteomes" id="UP000828048"/>
    </source>
</evidence>
<reference evidence="1 2" key="1">
    <citation type="journal article" date="2021" name="Hortic Res">
        <title>High-quality reference genome and annotation aids understanding of berry development for evergreen blueberry (Vaccinium darrowii).</title>
        <authorList>
            <person name="Yu J."/>
            <person name="Hulse-Kemp A.M."/>
            <person name="Babiker E."/>
            <person name="Staton M."/>
        </authorList>
    </citation>
    <scope>NUCLEOTIDE SEQUENCE [LARGE SCALE GENOMIC DNA]</scope>
    <source>
        <strain evidence="2">cv. NJ 8807/NJ 8810</strain>
        <tissue evidence="1">Young leaf</tissue>
    </source>
</reference>
<accession>A0ACB7XFD2</accession>
<name>A0ACB7XFD2_9ERIC</name>
<dbReference type="EMBL" id="CM037160">
    <property type="protein sequence ID" value="KAH7839313.1"/>
    <property type="molecule type" value="Genomic_DNA"/>
</dbReference>
<sequence>MPPPMTPMLLAAPNWGAEKEVEEEATAEPMSKDVKGMALGFEEEREGWNGAEVEEEAAAEPMSKDVKGMALGFEEEREGWNGAVGRRRF</sequence>
<proteinExistence type="predicted"/>
<evidence type="ECO:0000313" key="1">
    <source>
        <dbReference type="EMBL" id="KAH7839313.1"/>
    </source>
</evidence>
<gene>
    <name evidence="1" type="ORF">Vadar_002538</name>
</gene>